<dbReference type="AlphaFoldDB" id="A0A382KEH2"/>
<feature type="compositionally biased region" description="Polar residues" evidence="1">
    <location>
        <begin position="7"/>
        <end position="19"/>
    </location>
</feature>
<reference evidence="2" key="1">
    <citation type="submission" date="2018-05" db="EMBL/GenBank/DDBJ databases">
        <authorList>
            <person name="Lanie J.A."/>
            <person name="Ng W.-L."/>
            <person name="Kazmierczak K.M."/>
            <person name="Andrzejewski T.M."/>
            <person name="Davidsen T.M."/>
            <person name="Wayne K.J."/>
            <person name="Tettelin H."/>
            <person name="Glass J.I."/>
            <person name="Rusch D."/>
            <person name="Podicherti R."/>
            <person name="Tsui H.-C.T."/>
            <person name="Winkler M.E."/>
        </authorList>
    </citation>
    <scope>NUCLEOTIDE SEQUENCE</scope>
</reference>
<evidence type="ECO:0000313" key="2">
    <source>
        <dbReference type="EMBL" id="SVC22788.1"/>
    </source>
</evidence>
<gene>
    <name evidence="2" type="ORF">METZ01_LOCUS275642</name>
</gene>
<name>A0A382KEH2_9ZZZZ</name>
<dbReference type="EMBL" id="UINC01080132">
    <property type="protein sequence ID" value="SVC22788.1"/>
    <property type="molecule type" value="Genomic_DNA"/>
</dbReference>
<feature type="region of interest" description="Disordered" evidence="1">
    <location>
        <begin position="1"/>
        <end position="25"/>
    </location>
</feature>
<protein>
    <submittedName>
        <fullName evidence="2">Uncharacterized protein</fullName>
    </submittedName>
</protein>
<accession>A0A382KEH2</accession>
<organism evidence="2">
    <name type="scientific">marine metagenome</name>
    <dbReference type="NCBI Taxonomy" id="408172"/>
    <lineage>
        <taxon>unclassified sequences</taxon>
        <taxon>metagenomes</taxon>
        <taxon>ecological metagenomes</taxon>
    </lineage>
</organism>
<sequence length="420" mass="43587">DDFAVASTGNPTHTGTAGNDTMAGNDIEPYTTTDALGNFTLTLSSISNTAPVRIITGFDLATNEIHPSIMEISSTETGSYIVTPISTLIGKLKAEDASLTTAAAEQLVATALGLTLTSAPDDSLLGYNPLALMNSSDATEAAEAKPVYAASQLLMSLAGGSYRAVTYTVNDVLTTLTSTLQTIVNNNGGGTITLSVSDTITLGQKAYDTLFNTYVDAMQTGVTPLSADFLTLLFQNQQSAMQSIIKSLLDPSSVTLNGTSYTYSELLTTFNNVTSITDYIDTLTVTYASAIKTVLDTVFDYIVTYVGDNDSGEAATIGTALTQLNSGIKGLDLTQIFGTYINNDGTYISGQNNASLITALNSKIAALVTLAADTLGDVLGVDTQTYFSGASVILLTSGNDTADGTEGSNLIATLDGTDTV</sequence>
<feature type="non-terminal residue" evidence="2">
    <location>
        <position position="1"/>
    </location>
</feature>
<proteinExistence type="predicted"/>
<feature type="non-terminal residue" evidence="2">
    <location>
        <position position="420"/>
    </location>
</feature>
<evidence type="ECO:0000256" key="1">
    <source>
        <dbReference type="SAM" id="MobiDB-lite"/>
    </source>
</evidence>